<dbReference type="Gene3D" id="3.10.450.350">
    <property type="match status" value="1"/>
</dbReference>
<evidence type="ECO:0000313" key="2">
    <source>
        <dbReference type="EMBL" id="MCO5397559.1"/>
    </source>
</evidence>
<dbReference type="InterPro" id="IPR011055">
    <property type="entry name" value="Dup_hybrid_motif"/>
</dbReference>
<accession>A0ABT1AGN9</accession>
<feature type="domain" description="M23ase beta-sheet core" evidence="1">
    <location>
        <begin position="182"/>
        <end position="279"/>
    </location>
</feature>
<proteinExistence type="predicted"/>
<dbReference type="InterPro" id="IPR050570">
    <property type="entry name" value="Cell_wall_metabolism_enzyme"/>
</dbReference>
<dbReference type="CDD" id="cd12797">
    <property type="entry name" value="M23_peptidase"/>
    <property type="match status" value="1"/>
</dbReference>
<dbReference type="PANTHER" id="PTHR21666">
    <property type="entry name" value="PEPTIDASE-RELATED"/>
    <property type="match status" value="1"/>
</dbReference>
<evidence type="ECO:0000313" key="3">
    <source>
        <dbReference type="Proteomes" id="UP001162811"/>
    </source>
</evidence>
<dbReference type="Proteomes" id="UP001162811">
    <property type="component" value="Unassembled WGS sequence"/>
</dbReference>
<dbReference type="RefSeq" id="WP_252677377.1">
    <property type="nucleotide sequence ID" value="NZ_JAMXHT010000002.1"/>
</dbReference>
<protein>
    <submittedName>
        <fullName evidence="2">M23 family metallopeptidase</fullName>
    </submittedName>
</protein>
<evidence type="ECO:0000259" key="1">
    <source>
        <dbReference type="Pfam" id="PF01551"/>
    </source>
</evidence>
<sequence length="335" mass="35266">MALLAGFVTAVVPVAVFGVMSTANTNTPAPTPPAIATRDLFGVPAQPSQPDARAGAITTTLRHALAQADLPGDLSQQILRLLRGSVDASAQASPGDYFRVIYEPAGDGCCGQDVRMTALEVQLRGSHHSGVWFATAERPQGDYYRFDGTLMAGLRFTFPVVATRVSSTFGGRVHPVSGTQHVHSGVDLAAPKGRAVHASADGVVSHIGNDSRGYGKYVVIRHANGYASYYAHLSKIERGLRNGMRVTRAQRVGAVGSTGTATGPHLHFEVKRGDRPIDPLALIRKTNVSALRGEQLAAFQRVASVARMRLAAAGPDALTAANKTGDATGRPLTRS</sequence>
<gene>
    <name evidence="2" type="ORF">NG900_05015</name>
</gene>
<dbReference type="SUPFAM" id="SSF51261">
    <property type="entry name" value="Duplicated hybrid motif"/>
    <property type="match status" value="1"/>
</dbReference>
<dbReference type="Pfam" id="PF01551">
    <property type="entry name" value="Peptidase_M23"/>
    <property type="match status" value="1"/>
</dbReference>
<dbReference type="PANTHER" id="PTHR21666:SF270">
    <property type="entry name" value="MUREIN HYDROLASE ACTIVATOR ENVC"/>
    <property type="match status" value="1"/>
</dbReference>
<dbReference type="Gene3D" id="2.70.70.10">
    <property type="entry name" value="Glucose Permease (Domain IIA)"/>
    <property type="match status" value="1"/>
</dbReference>
<keyword evidence="3" id="KW-1185">Reference proteome</keyword>
<organism evidence="2 3">
    <name type="scientific">Ralstonia soli</name>
    <dbReference type="NCBI Taxonomy" id="2953896"/>
    <lineage>
        <taxon>Bacteria</taxon>
        <taxon>Pseudomonadati</taxon>
        <taxon>Pseudomonadota</taxon>
        <taxon>Betaproteobacteria</taxon>
        <taxon>Burkholderiales</taxon>
        <taxon>Burkholderiaceae</taxon>
        <taxon>Ralstonia</taxon>
    </lineage>
</organism>
<dbReference type="InterPro" id="IPR016047">
    <property type="entry name" value="M23ase_b-sheet_dom"/>
</dbReference>
<comment type="caution">
    <text evidence="2">The sequence shown here is derived from an EMBL/GenBank/DDBJ whole genome shotgun (WGS) entry which is preliminary data.</text>
</comment>
<reference evidence="2" key="2">
    <citation type="journal article" date="2023" name="Front. Microbiol.">
        <title>Ralstonia chuxiongensis sp. nov., Ralstonia mojiangensis sp. nov., and Ralstonia soli sp. nov., isolated from tobacco fields, are three novel species in the family Burkholderiaceae.</title>
        <authorList>
            <person name="Lu C.H."/>
            <person name="Zhang Y.Y."/>
            <person name="Jiang N."/>
            <person name="Chen W."/>
            <person name="Shao X."/>
            <person name="Zhao Z.M."/>
            <person name="Lu W.L."/>
            <person name="Hu X."/>
            <person name="Xi Y.X."/>
            <person name="Zou S.Y."/>
            <person name="Wei Q.J."/>
            <person name="Lin Z.L."/>
            <person name="Gong L."/>
            <person name="Gai X.T."/>
            <person name="Zhang L.Q."/>
            <person name="Li J.Y."/>
            <person name="Jin Y."/>
            <person name="Xia Z.Y."/>
        </authorList>
    </citation>
    <scope>NUCLEOTIDE SEQUENCE</scope>
    <source>
        <strain evidence="2">21MJYT02-11</strain>
    </source>
</reference>
<dbReference type="EMBL" id="JAMXHT010000002">
    <property type="protein sequence ID" value="MCO5397559.1"/>
    <property type="molecule type" value="Genomic_DNA"/>
</dbReference>
<name>A0ABT1AGN9_9RALS</name>
<reference evidence="2" key="1">
    <citation type="submission" date="2022-06" db="EMBL/GenBank/DDBJ databases">
        <authorList>
            <person name="Lu C.-H."/>
        </authorList>
    </citation>
    <scope>NUCLEOTIDE SEQUENCE</scope>
    <source>
        <strain evidence="2">21MJYT02-11</strain>
    </source>
</reference>